<evidence type="ECO:0000313" key="2">
    <source>
        <dbReference type="EMBL" id="KAL1493968.1"/>
    </source>
</evidence>
<dbReference type="InterPro" id="IPR006578">
    <property type="entry name" value="MADF-dom"/>
</dbReference>
<dbReference type="SMART" id="SM00595">
    <property type="entry name" value="MADF"/>
    <property type="match status" value="1"/>
</dbReference>
<comment type="caution">
    <text evidence="2">The sequence shown here is derived from an EMBL/GenBank/DDBJ whole genome shotgun (WGS) entry which is preliminary data.</text>
</comment>
<sequence>MAYSESFLREFFELYKEQECLWKIKLPSYHDKNARKRAMGILVAKFQEVKNDANENFVKKKINNFRTSYKRELKLVKNSSKSDAGSEEIYKPKLWYFELLSFLGDQDLPRTPVSNMFDEEEIRVSLRLIHPTRRRSETSRLPLTGQPVSTTIL</sequence>
<evidence type="ECO:0000259" key="1">
    <source>
        <dbReference type="PROSITE" id="PS51029"/>
    </source>
</evidence>
<protein>
    <recommendedName>
        <fullName evidence="1">MADF domain-containing protein</fullName>
    </recommendedName>
</protein>
<organism evidence="2 3">
    <name type="scientific">Hypothenemus hampei</name>
    <name type="common">Coffee berry borer</name>
    <dbReference type="NCBI Taxonomy" id="57062"/>
    <lineage>
        <taxon>Eukaryota</taxon>
        <taxon>Metazoa</taxon>
        <taxon>Ecdysozoa</taxon>
        <taxon>Arthropoda</taxon>
        <taxon>Hexapoda</taxon>
        <taxon>Insecta</taxon>
        <taxon>Pterygota</taxon>
        <taxon>Neoptera</taxon>
        <taxon>Endopterygota</taxon>
        <taxon>Coleoptera</taxon>
        <taxon>Polyphaga</taxon>
        <taxon>Cucujiformia</taxon>
        <taxon>Curculionidae</taxon>
        <taxon>Scolytinae</taxon>
        <taxon>Hypothenemus</taxon>
    </lineage>
</organism>
<name>A0ABD1EGY9_HYPHA</name>
<dbReference type="Proteomes" id="UP001566132">
    <property type="component" value="Unassembled WGS sequence"/>
</dbReference>
<dbReference type="AlphaFoldDB" id="A0ABD1EGY9"/>
<reference evidence="2 3" key="1">
    <citation type="submission" date="2024-05" db="EMBL/GenBank/DDBJ databases">
        <title>Genetic variation in Jamaican populations of the coffee berry borer (Hypothenemus hampei).</title>
        <authorList>
            <person name="Errbii M."/>
            <person name="Myrie A."/>
        </authorList>
    </citation>
    <scope>NUCLEOTIDE SEQUENCE [LARGE SCALE GENOMIC DNA]</scope>
    <source>
        <strain evidence="2">JA-Hopewell-2020-01-JO</strain>
        <tissue evidence="2">Whole body</tissue>
    </source>
</reference>
<keyword evidence="3" id="KW-1185">Reference proteome</keyword>
<feature type="domain" description="MADF" evidence="1">
    <location>
        <begin position="10"/>
        <end position="108"/>
    </location>
</feature>
<dbReference type="EMBL" id="JBDJPC010000007">
    <property type="protein sequence ID" value="KAL1493968.1"/>
    <property type="molecule type" value="Genomic_DNA"/>
</dbReference>
<accession>A0ABD1EGY9</accession>
<dbReference type="PANTHER" id="PTHR21505:SF8">
    <property type="entry name" value="DPT-YFP REPRESSOR BY OVEREXPRESSION, ISOFORM D-RELATED"/>
    <property type="match status" value="1"/>
</dbReference>
<dbReference type="PANTHER" id="PTHR21505">
    <property type="entry name" value="MADF DOMAIN-CONTAINING PROTEIN-RELATED"/>
    <property type="match status" value="1"/>
</dbReference>
<dbReference type="Pfam" id="PF10545">
    <property type="entry name" value="MADF_DNA_bdg"/>
    <property type="match status" value="1"/>
</dbReference>
<evidence type="ECO:0000313" key="3">
    <source>
        <dbReference type="Proteomes" id="UP001566132"/>
    </source>
</evidence>
<proteinExistence type="predicted"/>
<dbReference type="PROSITE" id="PS51029">
    <property type="entry name" value="MADF"/>
    <property type="match status" value="1"/>
</dbReference>
<gene>
    <name evidence="2" type="ORF">ABEB36_009647</name>
</gene>